<reference evidence="1 2" key="1">
    <citation type="submission" date="2023-07" db="EMBL/GenBank/DDBJ databases">
        <title>Genomic Encyclopedia of Type Strains, Phase IV (KMG-IV): sequencing the most valuable type-strain genomes for metagenomic binning, comparative biology and taxonomic classification.</title>
        <authorList>
            <person name="Goeker M."/>
        </authorList>
    </citation>
    <scope>NUCLEOTIDE SEQUENCE [LARGE SCALE GENOMIC DNA]</scope>
    <source>
        <strain evidence="1 2">DSM 100301</strain>
    </source>
</reference>
<dbReference type="PIRSF" id="PIRSF034285">
    <property type="entry name" value="UCP034285"/>
    <property type="match status" value="1"/>
</dbReference>
<organism evidence="1 2">
    <name type="scientific">Rhizobium paknamense</name>
    <dbReference type="NCBI Taxonomy" id="1206817"/>
    <lineage>
        <taxon>Bacteria</taxon>
        <taxon>Pseudomonadati</taxon>
        <taxon>Pseudomonadota</taxon>
        <taxon>Alphaproteobacteria</taxon>
        <taxon>Hyphomicrobiales</taxon>
        <taxon>Rhizobiaceae</taxon>
        <taxon>Rhizobium/Agrobacterium group</taxon>
        <taxon>Rhizobium</taxon>
    </lineage>
</organism>
<dbReference type="SUPFAM" id="SSF52540">
    <property type="entry name" value="P-loop containing nucleoside triphosphate hydrolases"/>
    <property type="match status" value="1"/>
</dbReference>
<dbReference type="InterPro" id="IPR017026">
    <property type="entry name" value="ImuA"/>
</dbReference>
<dbReference type="Proteomes" id="UP001235269">
    <property type="component" value="Unassembled WGS sequence"/>
</dbReference>
<dbReference type="Gene3D" id="3.40.50.300">
    <property type="entry name" value="P-loop containing nucleotide triphosphate hydrolases"/>
    <property type="match status" value="1"/>
</dbReference>
<proteinExistence type="predicted"/>
<evidence type="ECO:0000313" key="1">
    <source>
        <dbReference type="EMBL" id="MDQ0457934.1"/>
    </source>
</evidence>
<accession>A0ABU0II76</accession>
<dbReference type="InterPro" id="IPR027417">
    <property type="entry name" value="P-loop_NTPase"/>
</dbReference>
<keyword evidence="2" id="KW-1185">Reference proteome</keyword>
<dbReference type="RefSeq" id="WP_307160034.1">
    <property type="nucleotide sequence ID" value="NZ_JAUSWH010000020.1"/>
</dbReference>
<gene>
    <name evidence="1" type="ORF">QO005_004292</name>
</gene>
<name>A0ABU0II76_9HYPH</name>
<comment type="caution">
    <text evidence="1">The sequence shown here is derived from an EMBL/GenBank/DDBJ whole genome shotgun (WGS) entry which is preliminary data.</text>
</comment>
<protein>
    <submittedName>
        <fullName evidence="1">Protein ImuA</fullName>
    </submittedName>
</protein>
<evidence type="ECO:0000313" key="2">
    <source>
        <dbReference type="Proteomes" id="UP001235269"/>
    </source>
</evidence>
<dbReference type="EMBL" id="JAUSWH010000020">
    <property type="protein sequence ID" value="MDQ0457934.1"/>
    <property type="molecule type" value="Genomic_DNA"/>
</dbReference>
<sequence>MSSSAHVREELSALRNTIAAIEAGAPLSARSKRVAQGWNAARDPENDALQTVLPFHIEALDHALKGGLCLAGMTEIRHAETRESGAASGFVLGLAARLQALRPGQPVLWIAQSSALQEAGLPYGLGLACHGVQPERFLLARLPKLIDALWLAETALAHGCFTAVILEVRGNPAAFGLKEGRRLQLRAKAQGLPFLLLRQAGDAETGAAHYRLLVRSAPAGFRLLPDGQAMGMSLGNPVFRVTVEKSSTALSCETLLEWSPNDHEFRLCEPDRFAARNEPGAPHSVDRLSASALGPDHPARPAEIIGFKRTG</sequence>